<dbReference type="EMBL" id="JBJKFK010009130">
    <property type="protein sequence ID" value="KAL3306900.1"/>
    <property type="molecule type" value="Genomic_DNA"/>
</dbReference>
<organism evidence="1 2">
    <name type="scientific">Cichlidogyrus casuarinus</name>
    <dbReference type="NCBI Taxonomy" id="1844966"/>
    <lineage>
        <taxon>Eukaryota</taxon>
        <taxon>Metazoa</taxon>
        <taxon>Spiralia</taxon>
        <taxon>Lophotrochozoa</taxon>
        <taxon>Platyhelminthes</taxon>
        <taxon>Monogenea</taxon>
        <taxon>Monopisthocotylea</taxon>
        <taxon>Dactylogyridea</taxon>
        <taxon>Ancyrocephalidae</taxon>
        <taxon>Cichlidogyrus</taxon>
    </lineage>
</organism>
<dbReference type="Proteomes" id="UP001626550">
    <property type="component" value="Unassembled WGS sequence"/>
</dbReference>
<proteinExistence type="predicted"/>
<gene>
    <name evidence="1" type="ORF">Ciccas_014604</name>
</gene>
<evidence type="ECO:0000313" key="1">
    <source>
        <dbReference type="EMBL" id="KAL3306900.1"/>
    </source>
</evidence>
<accession>A0ABD2PI16</accession>
<sequence length="145" mass="16900">IPGYTVLLPNLPKWKKQMLERRNCEVIDNYVRQLATEHEEKNRYSGVPSWKVDLLKKKQNYASRGSSARHMSSIENLEEIEMNHNPYLLSSSLCGRASGEEMMYANRIPNYESKTVHRTVSEKNDPHFVYNRIRNSKNSLQGDIT</sequence>
<comment type="caution">
    <text evidence="1">The sequence shown here is derived from an EMBL/GenBank/DDBJ whole genome shotgun (WGS) entry which is preliminary data.</text>
</comment>
<dbReference type="AlphaFoldDB" id="A0ABD2PI16"/>
<keyword evidence="2" id="KW-1185">Reference proteome</keyword>
<evidence type="ECO:0000313" key="2">
    <source>
        <dbReference type="Proteomes" id="UP001626550"/>
    </source>
</evidence>
<reference evidence="1 2" key="1">
    <citation type="submission" date="2024-11" db="EMBL/GenBank/DDBJ databases">
        <title>Adaptive evolution of stress response genes in parasites aligns with host niche diversity.</title>
        <authorList>
            <person name="Hahn C."/>
            <person name="Resl P."/>
        </authorList>
    </citation>
    <scope>NUCLEOTIDE SEQUENCE [LARGE SCALE GENOMIC DNA]</scope>
    <source>
        <strain evidence="1">EGGRZ-B1_66</strain>
        <tissue evidence="1">Body</tissue>
    </source>
</reference>
<name>A0ABD2PI16_9PLAT</name>
<protein>
    <submittedName>
        <fullName evidence="1">Uncharacterized protein</fullName>
    </submittedName>
</protein>
<feature type="non-terminal residue" evidence="1">
    <location>
        <position position="1"/>
    </location>
</feature>